<comment type="caution">
    <text evidence="6">The sequence shown here is derived from an EMBL/GenBank/DDBJ whole genome shotgun (WGS) entry which is preliminary data.</text>
</comment>
<dbReference type="Proteomes" id="UP000635316">
    <property type="component" value="Unassembled WGS sequence"/>
</dbReference>
<accession>A0ABS1EDM3</accession>
<protein>
    <submittedName>
        <fullName evidence="6">LysR family transcriptional regulator</fullName>
    </submittedName>
</protein>
<dbReference type="InterPro" id="IPR036388">
    <property type="entry name" value="WH-like_DNA-bd_sf"/>
</dbReference>
<dbReference type="InterPro" id="IPR005119">
    <property type="entry name" value="LysR_subst-bd"/>
</dbReference>
<evidence type="ECO:0000256" key="1">
    <source>
        <dbReference type="ARBA" id="ARBA00009437"/>
    </source>
</evidence>
<feature type="domain" description="HTH lysR-type" evidence="5">
    <location>
        <begin position="1"/>
        <end position="60"/>
    </location>
</feature>
<reference evidence="6 7" key="1">
    <citation type="submission" date="2020-12" db="EMBL/GenBank/DDBJ databases">
        <authorList>
            <person name="Lu T."/>
            <person name="Wang Q."/>
            <person name="Han X."/>
        </authorList>
    </citation>
    <scope>NUCLEOTIDE SEQUENCE [LARGE SCALE GENOMIC DNA]</scope>
    <source>
        <strain evidence="6 7">WQ 585</strain>
    </source>
</reference>
<dbReference type="CDD" id="cd08421">
    <property type="entry name" value="PBP2_LTTR_like_1"/>
    <property type="match status" value="1"/>
</dbReference>
<dbReference type="Pfam" id="PF03466">
    <property type="entry name" value="LysR_substrate"/>
    <property type="match status" value="1"/>
</dbReference>
<dbReference type="InterPro" id="IPR000847">
    <property type="entry name" value="LysR_HTH_N"/>
</dbReference>
<organism evidence="6 7">
    <name type="scientific">Advenella mandrilli</name>
    <dbReference type="NCBI Taxonomy" id="2800330"/>
    <lineage>
        <taxon>Bacteria</taxon>
        <taxon>Pseudomonadati</taxon>
        <taxon>Pseudomonadota</taxon>
        <taxon>Betaproteobacteria</taxon>
        <taxon>Burkholderiales</taxon>
        <taxon>Alcaligenaceae</taxon>
    </lineage>
</organism>
<name>A0ABS1EDM3_9BURK</name>
<dbReference type="RefSeq" id="WP_200234083.1">
    <property type="nucleotide sequence ID" value="NZ_JAENGP010000003.1"/>
</dbReference>
<keyword evidence="4" id="KW-0804">Transcription</keyword>
<evidence type="ECO:0000259" key="5">
    <source>
        <dbReference type="PROSITE" id="PS50931"/>
    </source>
</evidence>
<keyword evidence="7" id="KW-1185">Reference proteome</keyword>
<dbReference type="EMBL" id="JAENGP010000003">
    <property type="protein sequence ID" value="MBK1780390.1"/>
    <property type="molecule type" value="Genomic_DNA"/>
</dbReference>
<dbReference type="Gene3D" id="3.40.190.290">
    <property type="match status" value="1"/>
</dbReference>
<evidence type="ECO:0000256" key="4">
    <source>
        <dbReference type="ARBA" id="ARBA00023163"/>
    </source>
</evidence>
<evidence type="ECO:0000256" key="3">
    <source>
        <dbReference type="ARBA" id="ARBA00023125"/>
    </source>
</evidence>
<evidence type="ECO:0000313" key="6">
    <source>
        <dbReference type="EMBL" id="MBK1780390.1"/>
    </source>
</evidence>
<dbReference type="SUPFAM" id="SSF46785">
    <property type="entry name" value="Winged helix' DNA-binding domain"/>
    <property type="match status" value="1"/>
</dbReference>
<dbReference type="SUPFAM" id="SSF53850">
    <property type="entry name" value="Periplasmic binding protein-like II"/>
    <property type="match status" value="1"/>
</dbReference>
<dbReference type="InterPro" id="IPR050950">
    <property type="entry name" value="HTH-type_LysR_regulators"/>
</dbReference>
<evidence type="ECO:0000256" key="2">
    <source>
        <dbReference type="ARBA" id="ARBA00023015"/>
    </source>
</evidence>
<dbReference type="PROSITE" id="PS50931">
    <property type="entry name" value="HTH_LYSR"/>
    <property type="match status" value="1"/>
</dbReference>
<evidence type="ECO:0000313" key="7">
    <source>
        <dbReference type="Proteomes" id="UP000635316"/>
    </source>
</evidence>
<dbReference type="PANTHER" id="PTHR30419">
    <property type="entry name" value="HTH-TYPE TRANSCRIPTIONAL REGULATOR YBHD"/>
    <property type="match status" value="1"/>
</dbReference>
<sequence>MKLDPVTLKLFVRVLEEGTISRAAECEHIAAAAVSRRIAELEDSLQTLLLSRSNKGVTPTPAGLELLYHAKALLNSINTIETRLKAYVEGQNELVHILANPTAIIQFLPQPLGLFSRENPNIRVQLEEHTSVNIVQKIESGKADLGVFTDLPYEAQIDTYPFRQDKLILLVPKNHPLAGQQSIAFEQTLGYEHISLLAGTQINYQITKAAMETGIPLHLRTVVSGYDTMCLLINAGMGIGILPLESVAAYHVPDTVIVELENDWRHRNIVIGVRNRKELHPAANVLLNFLLSTGSTATSTTS</sequence>
<keyword evidence="2" id="KW-0805">Transcription regulation</keyword>
<keyword evidence="3" id="KW-0238">DNA-binding</keyword>
<dbReference type="PANTHER" id="PTHR30419:SF2">
    <property type="entry name" value="LYSR FAMILY TRANSCRIPTIONAL REGULATOR"/>
    <property type="match status" value="1"/>
</dbReference>
<dbReference type="Pfam" id="PF00126">
    <property type="entry name" value="HTH_1"/>
    <property type="match status" value="1"/>
</dbReference>
<dbReference type="InterPro" id="IPR036390">
    <property type="entry name" value="WH_DNA-bd_sf"/>
</dbReference>
<comment type="similarity">
    <text evidence="1">Belongs to the LysR transcriptional regulatory family.</text>
</comment>
<proteinExistence type="inferred from homology"/>
<dbReference type="Gene3D" id="1.10.10.10">
    <property type="entry name" value="Winged helix-like DNA-binding domain superfamily/Winged helix DNA-binding domain"/>
    <property type="match status" value="1"/>
</dbReference>
<gene>
    <name evidence="6" type="ORF">JHL22_04095</name>
</gene>